<evidence type="ECO:0000313" key="1">
    <source>
        <dbReference type="EMBL" id="KAF2003728.1"/>
    </source>
</evidence>
<reference evidence="1" key="1">
    <citation type="journal article" date="2020" name="Stud. Mycol.">
        <title>101 Dothideomycetes genomes: a test case for predicting lifestyles and emergence of pathogens.</title>
        <authorList>
            <person name="Haridas S."/>
            <person name="Albert R."/>
            <person name="Binder M."/>
            <person name="Bloem J."/>
            <person name="Labutti K."/>
            <person name="Salamov A."/>
            <person name="Andreopoulos B."/>
            <person name="Baker S."/>
            <person name="Barry K."/>
            <person name="Bills G."/>
            <person name="Bluhm B."/>
            <person name="Cannon C."/>
            <person name="Castanera R."/>
            <person name="Culley D."/>
            <person name="Daum C."/>
            <person name="Ezra D."/>
            <person name="Gonzalez J."/>
            <person name="Henrissat B."/>
            <person name="Kuo A."/>
            <person name="Liang C."/>
            <person name="Lipzen A."/>
            <person name="Lutzoni F."/>
            <person name="Magnuson J."/>
            <person name="Mondo S."/>
            <person name="Nolan M."/>
            <person name="Ohm R."/>
            <person name="Pangilinan J."/>
            <person name="Park H.-J."/>
            <person name="Ramirez L."/>
            <person name="Alfaro M."/>
            <person name="Sun H."/>
            <person name="Tritt A."/>
            <person name="Yoshinaga Y."/>
            <person name="Zwiers L.-H."/>
            <person name="Turgeon B."/>
            <person name="Goodwin S."/>
            <person name="Spatafora J."/>
            <person name="Crous P."/>
            <person name="Grigoriev I."/>
        </authorList>
    </citation>
    <scope>NUCLEOTIDE SEQUENCE</scope>
    <source>
        <strain evidence="1">CBS 123094</strain>
    </source>
</reference>
<sequence length="179" mass="20379">MALTALTNGTHRPLTTATVVHVPLLPEYPQTATSGYSYCVHVDCTRATAEMALQDALQFQYCRKQKGPPKRTTSAFLGGLATRFRYECTGVKHCEYLENTLANLFHMHVTSEMWEQIKGLRSNLYNSESDPRKKRSIALYQAVVHRYNNRTACVHTRDTCAPVLRQMNHEVSLNLLRSF</sequence>
<dbReference type="Proteomes" id="UP000799779">
    <property type="component" value="Unassembled WGS sequence"/>
</dbReference>
<name>A0A6A5WRN3_9PLEO</name>
<gene>
    <name evidence="1" type="ORF">P154DRAFT_80654</name>
</gene>
<accession>A0A6A5WRN3</accession>
<keyword evidence="2" id="KW-1185">Reference proteome</keyword>
<dbReference type="AlphaFoldDB" id="A0A6A5WRN3"/>
<organism evidence="1 2">
    <name type="scientific">Amniculicola lignicola CBS 123094</name>
    <dbReference type="NCBI Taxonomy" id="1392246"/>
    <lineage>
        <taxon>Eukaryota</taxon>
        <taxon>Fungi</taxon>
        <taxon>Dikarya</taxon>
        <taxon>Ascomycota</taxon>
        <taxon>Pezizomycotina</taxon>
        <taxon>Dothideomycetes</taxon>
        <taxon>Pleosporomycetidae</taxon>
        <taxon>Pleosporales</taxon>
        <taxon>Amniculicolaceae</taxon>
        <taxon>Amniculicola</taxon>
    </lineage>
</organism>
<evidence type="ECO:0000313" key="2">
    <source>
        <dbReference type="Proteomes" id="UP000799779"/>
    </source>
</evidence>
<proteinExistence type="predicted"/>
<dbReference type="OrthoDB" id="3793118at2759"/>
<protein>
    <submittedName>
        <fullName evidence="1">Uncharacterized protein</fullName>
    </submittedName>
</protein>
<dbReference type="EMBL" id="ML977571">
    <property type="protein sequence ID" value="KAF2003728.1"/>
    <property type="molecule type" value="Genomic_DNA"/>
</dbReference>